<evidence type="ECO:0000313" key="11">
    <source>
        <dbReference type="Proteomes" id="UP001652663"/>
    </source>
</evidence>
<proteinExistence type="inferred from homology"/>
<dbReference type="InterPro" id="IPR003533">
    <property type="entry name" value="Doublecortin_dom"/>
</dbReference>
<dbReference type="PROSITE" id="PS50011">
    <property type="entry name" value="PROTEIN_KINASE_DOM"/>
    <property type="match status" value="1"/>
</dbReference>
<dbReference type="PROSITE" id="PS50309">
    <property type="entry name" value="DC"/>
    <property type="match status" value="1"/>
</dbReference>
<dbReference type="InterPro" id="IPR000719">
    <property type="entry name" value="Prot_kinase_dom"/>
</dbReference>
<dbReference type="GO" id="GO:0016301">
    <property type="term" value="F:kinase activity"/>
    <property type="evidence" value="ECO:0007669"/>
    <property type="project" value="UniProtKB-KW"/>
</dbReference>
<feature type="compositionally biased region" description="Basic and acidic residues" evidence="8">
    <location>
        <begin position="415"/>
        <end position="438"/>
    </location>
</feature>
<dbReference type="PROSITE" id="PS00108">
    <property type="entry name" value="PROTEIN_KINASE_ST"/>
    <property type="match status" value="1"/>
</dbReference>
<accession>A0ABM4RCU5</accession>
<evidence type="ECO:0000256" key="1">
    <source>
        <dbReference type="ARBA" id="ARBA00005354"/>
    </source>
</evidence>
<dbReference type="InterPro" id="IPR011009">
    <property type="entry name" value="Kinase-like_dom_sf"/>
</dbReference>
<comment type="catalytic activity">
    <reaction evidence="6">
        <text>L-seryl-[protein] + ATP = O-phospho-L-seryl-[protein] + ADP + H(+)</text>
        <dbReference type="Rhea" id="RHEA:17989"/>
        <dbReference type="Rhea" id="RHEA-COMP:9863"/>
        <dbReference type="Rhea" id="RHEA-COMP:11604"/>
        <dbReference type="ChEBI" id="CHEBI:15378"/>
        <dbReference type="ChEBI" id="CHEBI:29999"/>
        <dbReference type="ChEBI" id="CHEBI:30616"/>
        <dbReference type="ChEBI" id="CHEBI:83421"/>
        <dbReference type="ChEBI" id="CHEBI:456216"/>
        <dbReference type="EC" id="2.7.11.1"/>
    </reaction>
</comment>
<reference evidence="12" key="1">
    <citation type="submission" date="2025-08" db="UniProtKB">
        <authorList>
            <consortium name="RefSeq"/>
        </authorList>
    </citation>
    <scope>IDENTIFICATION</scope>
    <source>
        <tissue evidence="12">Blood</tissue>
    </source>
</reference>
<keyword evidence="11" id="KW-1185">Reference proteome</keyword>
<gene>
    <name evidence="12" type="primary">DCLK3</name>
</gene>
<dbReference type="EC" id="2.7.11.1" evidence="2"/>
<evidence type="ECO:0000313" key="12">
    <source>
        <dbReference type="RefSeq" id="XP_070633369.1"/>
    </source>
</evidence>
<dbReference type="Gene3D" id="3.10.20.230">
    <property type="entry name" value="Doublecortin domain"/>
    <property type="match status" value="1"/>
</dbReference>
<dbReference type="GeneID" id="109575827"/>
<dbReference type="SUPFAM" id="SSF89837">
    <property type="entry name" value="Doublecortin (DC)"/>
    <property type="match status" value="1"/>
</dbReference>
<dbReference type="SMART" id="SM00537">
    <property type="entry name" value="DCX"/>
    <property type="match status" value="1"/>
</dbReference>
<sequence>MSLVALAQERNSRGQYRRTWATLRFKARPLLAQGAPGQRGRRGSRGVPEGHLGRSLEKKGVREQVQSGPHLPAGPGEERGGAGRGGRGEGGGAGARLLSRRPRRRSPWLSPGAAQGGRREGTSRGGGAGSSPLAPRPPCRRAAAQCPGLRAMPAATPAPRPPPPPARPAPGCPTRPTPGHRGLCEHSLKCLSSRITERKLQGTWLPAGRGSLEKPFLGSRSSVVPAFSPQSGLHPVNTENSLLKPRVVTVVKVGSHPLRKITLLLNRRSVQTFEQLLADVSEALGFPRWKSDRVRKLFNLKGREIRSVSDFFREGDAFIAVGKEPLTLKNIQVAIEELYPSKARALTLTQQHSQIPSLRLRSRLYSKAGKGGHPCGETETTKSSGEAARSPAAIRPQEQTPGEDRVRTPKKWGKGKWEPESGSKAPKDAALERRASGEKHLAVEIEKTSGELIRCEKCKRERELQQGLQRERLSLGTSELDLGRCPRYDVERLVRTRSCRRSPEEKPQGGEEGWKEGPRSSPGHPPQEPRRPSKSVDKKEDRDPGGQEGHPPAAAKAKRDVFVGEAQPRREEKGGRNTGRSKPGGWLRREHHADLDPEKLPRTGGDEQEAEKEKKPGVSGARRMMVPRDEPPARIEKEPKTRPEESKAERPGRRRRPAGILAADVRKQYEPGRVIGDGNFAVVKECRHRGTRQAYAMKIIDKSKLKGKEDMVDSEILIIQSLSHPNIVKLHEVYETDAEIYLIMEYVQGGDLFDAIIESVKFPEREAALMLMDLCKALVHLHDKRIVHRDLKPENLLVQRNEDKSTTLKLADFGLAKHVVRPIFTVCGTPTYVAPEILSEKGYGLEVDMWAAGVILYILLCGFPPFRSPERDQEELFNIIQLGRFEFLAPYWDNISDAAKDLVSRLLVVNPKKRYTAHQVLQHPWLEAAGKTSRANLQKEVPPSSEDHFRS</sequence>
<evidence type="ECO:0000256" key="7">
    <source>
        <dbReference type="PROSITE-ProRule" id="PRU10141"/>
    </source>
</evidence>
<dbReference type="InterPro" id="IPR036572">
    <property type="entry name" value="Doublecortin_dom_sf"/>
</dbReference>
<evidence type="ECO:0000256" key="8">
    <source>
        <dbReference type="SAM" id="MobiDB-lite"/>
    </source>
</evidence>
<evidence type="ECO:0000259" key="10">
    <source>
        <dbReference type="PROSITE" id="PS50309"/>
    </source>
</evidence>
<feature type="region of interest" description="Disordered" evidence="8">
    <location>
        <begin position="31"/>
        <end position="180"/>
    </location>
</feature>
<keyword evidence="12" id="KW-0808">Transferase</keyword>
<feature type="compositionally biased region" description="Gly residues" evidence="8">
    <location>
        <begin position="82"/>
        <end position="94"/>
    </location>
</feature>
<dbReference type="Gene3D" id="1.10.510.10">
    <property type="entry name" value="Transferase(Phosphotransferase) domain 1"/>
    <property type="match status" value="1"/>
</dbReference>
<dbReference type="Gene3D" id="3.30.200.20">
    <property type="entry name" value="Phosphorylase Kinase, domain 1"/>
    <property type="match status" value="1"/>
</dbReference>
<comment type="catalytic activity">
    <reaction evidence="5">
        <text>L-threonyl-[protein] + ATP = O-phospho-L-threonyl-[protein] + ADP + H(+)</text>
        <dbReference type="Rhea" id="RHEA:46608"/>
        <dbReference type="Rhea" id="RHEA-COMP:11060"/>
        <dbReference type="Rhea" id="RHEA-COMP:11605"/>
        <dbReference type="ChEBI" id="CHEBI:15378"/>
        <dbReference type="ChEBI" id="CHEBI:30013"/>
        <dbReference type="ChEBI" id="CHEBI:30616"/>
        <dbReference type="ChEBI" id="CHEBI:61977"/>
        <dbReference type="ChEBI" id="CHEBI:456216"/>
        <dbReference type="EC" id="2.7.11.1"/>
    </reaction>
</comment>
<dbReference type="PROSITE" id="PS00107">
    <property type="entry name" value="PROTEIN_KINASE_ATP"/>
    <property type="match status" value="1"/>
</dbReference>
<evidence type="ECO:0000256" key="5">
    <source>
        <dbReference type="ARBA" id="ARBA00047899"/>
    </source>
</evidence>
<dbReference type="RefSeq" id="XP_070633369.1">
    <property type="nucleotide sequence ID" value="XM_070777268.1"/>
</dbReference>
<keyword evidence="4 7" id="KW-0067">ATP-binding</keyword>
<organism evidence="11 12">
    <name type="scientific">Bos indicus</name>
    <name type="common">Zebu</name>
    <dbReference type="NCBI Taxonomy" id="9915"/>
    <lineage>
        <taxon>Eukaryota</taxon>
        <taxon>Metazoa</taxon>
        <taxon>Chordata</taxon>
        <taxon>Craniata</taxon>
        <taxon>Vertebrata</taxon>
        <taxon>Euteleostomi</taxon>
        <taxon>Mammalia</taxon>
        <taxon>Eutheria</taxon>
        <taxon>Laurasiatheria</taxon>
        <taxon>Artiodactyla</taxon>
        <taxon>Ruminantia</taxon>
        <taxon>Pecora</taxon>
        <taxon>Bovidae</taxon>
        <taxon>Bovinae</taxon>
        <taxon>Bos</taxon>
    </lineage>
</organism>
<feature type="compositionally biased region" description="Basic and acidic residues" evidence="8">
    <location>
        <begin position="464"/>
        <end position="473"/>
    </location>
</feature>
<feature type="region of interest" description="Disordered" evidence="8">
    <location>
        <begin position="464"/>
        <end position="659"/>
    </location>
</feature>
<dbReference type="Pfam" id="PF00069">
    <property type="entry name" value="Pkinase"/>
    <property type="match status" value="1"/>
</dbReference>
<evidence type="ECO:0000259" key="9">
    <source>
        <dbReference type="PROSITE" id="PS50011"/>
    </source>
</evidence>
<evidence type="ECO:0000256" key="6">
    <source>
        <dbReference type="ARBA" id="ARBA00048679"/>
    </source>
</evidence>
<dbReference type="SMART" id="SM00220">
    <property type="entry name" value="S_TKc"/>
    <property type="match status" value="1"/>
</dbReference>
<comment type="similarity">
    <text evidence="1">Belongs to the protein kinase superfamily. CAMK Ser/Thr protein kinase family. CaMK subfamily.</text>
</comment>
<feature type="binding site" evidence="7">
    <location>
        <position position="698"/>
    </location>
    <ligand>
        <name>ATP</name>
        <dbReference type="ChEBI" id="CHEBI:30616"/>
    </ligand>
</feature>
<evidence type="ECO:0000256" key="3">
    <source>
        <dbReference type="ARBA" id="ARBA00022741"/>
    </source>
</evidence>
<feature type="domain" description="Doublecortin" evidence="10">
    <location>
        <begin position="246"/>
        <end position="332"/>
    </location>
</feature>
<feature type="compositionally biased region" description="Basic and acidic residues" evidence="8">
    <location>
        <begin position="501"/>
        <end position="518"/>
    </location>
</feature>
<feature type="region of interest" description="Disordered" evidence="8">
    <location>
        <begin position="366"/>
        <end position="438"/>
    </location>
</feature>
<dbReference type="Proteomes" id="UP001652663">
    <property type="component" value="Chromosome 22"/>
</dbReference>
<keyword evidence="12" id="KW-0418">Kinase</keyword>
<feature type="compositionally biased region" description="Low complexity" evidence="8">
    <location>
        <begin position="140"/>
        <end position="155"/>
    </location>
</feature>
<protein>
    <recommendedName>
        <fullName evidence="2">non-specific serine/threonine protein kinase</fullName>
        <ecNumber evidence="2">2.7.11.1</ecNumber>
    </recommendedName>
</protein>
<dbReference type="CDD" id="cd16111">
    <property type="entry name" value="DCX_DCLK3"/>
    <property type="match status" value="1"/>
</dbReference>
<dbReference type="Pfam" id="PF03607">
    <property type="entry name" value="DCX"/>
    <property type="match status" value="1"/>
</dbReference>
<dbReference type="PANTHER" id="PTHR24347">
    <property type="entry name" value="SERINE/THREONINE-PROTEIN KINASE"/>
    <property type="match status" value="1"/>
</dbReference>
<keyword evidence="3 7" id="KW-0547">Nucleotide-binding</keyword>
<dbReference type="InterPro" id="IPR017441">
    <property type="entry name" value="Protein_kinase_ATP_BS"/>
</dbReference>
<dbReference type="InterPro" id="IPR008271">
    <property type="entry name" value="Ser/Thr_kinase_AS"/>
</dbReference>
<feature type="compositionally biased region" description="Basic and acidic residues" evidence="8">
    <location>
        <begin position="51"/>
        <end position="62"/>
    </location>
</feature>
<name>A0ABM4RCU5_BOSIN</name>
<feature type="compositionally biased region" description="Basic and acidic residues" evidence="8">
    <location>
        <begin position="527"/>
        <end position="545"/>
    </location>
</feature>
<feature type="compositionally biased region" description="Basic and acidic residues" evidence="8">
    <location>
        <begin position="481"/>
        <end position="494"/>
    </location>
</feature>
<dbReference type="SUPFAM" id="SSF56112">
    <property type="entry name" value="Protein kinase-like (PK-like)"/>
    <property type="match status" value="1"/>
</dbReference>
<feature type="compositionally biased region" description="Basic and acidic residues" evidence="8">
    <location>
        <begin position="626"/>
        <end position="651"/>
    </location>
</feature>
<evidence type="ECO:0000256" key="4">
    <source>
        <dbReference type="ARBA" id="ARBA00022840"/>
    </source>
</evidence>
<feature type="compositionally biased region" description="Pro residues" evidence="8">
    <location>
        <begin position="156"/>
        <end position="176"/>
    </location>
</feature>
<feature type="compositionally biased region" description="Basic and acidic residues" evidence="8">
    <location>
        <begin position="587"/>
        <end position="616"/>
    </location>
</feature>
<feature type="domain" description="Protein kinase" evidence="9">
    <location>
        <begin position="669"/>
        <end position="926"/>
    </location>
</feature>
<evidence type="ECO:0000256" key="2">
    <source>
        <dbReference type="ARBA" id="ARBA00012513"/>
    </source>
</evidence>
<feature type="compositionally biased region" description="Basic and acidic residues" evidence="8">
    <location>
        <begin position="557"/>
        <end position="575"/>
    </location>
</feature>